<dbReference type="InterPro" id="IPR017439">
    <property type="entry name" value="Amidohydrolase"/>
</dbReference>
<dbReference type="Gene3D" id="3.40.630.10">
    <property type="entry name" value="Zn peptidases"/>
    <property type="match status" value="1"/>
</dbReference>
<feature type="binding site" evidence="1">
    <location>
        <position position="117"/>
    </location>
    <ligand>
        <name>Mn(2+)</name>
        <dbReference type="ChEBI" id="CHEBI:29035"/>
        <label>2</label>
    </ligand>
</feature>
<feature type="binding site" evidence="1">
    <location>
        <position position="381"/>
    </location>
    <ligand>
        <name>Mn(2+)</name>
        <dbReference type="ChEBI" id="CHEBI:29035"/>
        <label>2</label>
    </ligand>
</feature>
<dbReference type="RefSeq" id="WP_245861463.1">
    <property type="nucleotide sequence ID" value="NZ_PGFB01000002.1"/>
</dbReference>
<dbReference type="PANTHER" id="PTHR11014">
    <property type="entry name" value="PEPTIDASE M20 FAMILY MEMBER"/>
    <property type="match status" value="1"/>
</dbReference>
<dbReference type="EMBL" id="PGFB01000002">
    <property type="protein sequence ID" value="PJJ63812.1"/>
    <property type="molecule type" value="Genomic_DNA"/>
</dbReference>
<dbReference type="SUPFAM" id="SSF53187">
    <property type="entry name" value="Zn-dependent exopeptidases"/>
    <property type="match status" value="1"/>
</dbReference>
<dbReference type="PANTHER" id="PTHR11014:SF63">
    <property type="entry name" value="METALLOPEPTIDASE, PUTATIVE (AFU_ORTHOLOGUE AFUA_6G09600)-RELATED"/>
    <property type="match status" value="1"/>
</dbReference>
<evidence type="ECO:0000313" key="3">
    <source>
        <dbReference type="EMBL" id="PJJ63812.1"/>
    </source>
</evidence>
<sequence length="419" mass="43642">MTVSAGPESAVRLAFDAAPALGGELIALRRALHAGPELGLELPATQARVLDAIAGLGLEVSLGRRTSSIVAVLRGGGADDGHRPSVLLRADMDALPIVERTGLPFASTNGAMHACGHDLHTAGLVGAARLLAAARAELDGDVIFMFQPGEEGHDGAAVMLEEGVLEAAGEPPVAAYGLHVTSELPSGLFTNRPGAYMAAISELGVIVHGKGGHSSRPHQALDPVQVAAEIVTALQSYVTRRFDVFDPVVLTVGRFQAGSAPNVIPAEAEFTAVIRSFSDVVGVQLAHGLPRLVRGIAEAHGLSADVVFSPRLPVTVNDAAEAGFWARTAAGLFGSDRYESMAQPRMSSEDFSRVLQRVPGSYGHLGAGMPDLAPGERAPLHSAEARFDDGVLADHALFLASLAADRLAESARSWRRLES</sequence>
<dbReference type="Pfam" id="PF01546">
    <property type="entry name" value="Peptidase_M20"/>
    <property type="match status" value="1"/>
</dbReference>
<gene>
    <name evidence="3" type="ORF">CLV54_1488</name>
</gene>
<dbReference type="CDD" id="cd03886">
    <property type="entry name" value="M20_Acy1"/>
    <property type="match status" value="1"/>
</dbReference>
<dbReference type="Gene3D" id="3.30.70.360">
    <property type="match status" value="1"/>
</dbReference>
<keyword evidence="1" id="KW-0464">Manganese</keyword>
<feature type="binding site" evidence="1">
    <location>
        <position position="115"/>
    </location>
    <ligand>
        <name>Mn(2+)</name>
        <dbReference type="ChEBI" id="CHEBI:29035"/>
        <label>2</label>
    </ligand>
</feature>
<evidence type="ECO:0000259" key="2">
    <source>
        <dbReference type="Pfam" id="PF07687"/>
    </source>
</evidence>
<feature type="domain" description="Peptidase M20 dimerisation" evidence="2">
    <location>
        <begin position="205"/>
        <end position="275"/>
    </location>
</feature>
<comment type="cofactor">
    <cofactor evidence="1">
        <name>Mn(2+)</name>
        <dbReference type="ChEBI" id="CHEBI:29035"/>
    </cofactor>
    <text evidence="1">The Mn(2+) ion enhances activity.</text>
</comment>
<keyword evidence="4" id="KW-1185">Reference proteome</keyword>
<evidence type="ECO:0000256" key="1">
    <source>
        <dbReference type="PIRSR" id="PIRSR005962-1"/>
    </source>
</evidence>
<organism evidence="3 4">
    <name type="scientific">Compostimonas suwonensis</name>
    <dbReference type="NCBI Taxonomy" id="1048394"/>
    <lineage>
        <taxon>Bacteria</taxon>
        <taxon>Bacillati</taxon>
        <taxon>Actinomycetota</taxon>
        <taxon>Actinomycetes</taxon>
        <taxon>Micrococcales</taxon>
        <taxon>Microbacteriaceae</taxon>
        <taxon>Compostimonas</taxon>
    </lineage>
</organism>
<dbReference type="AlphaFoldDB" id="A0A2M9C0I8"/>
<dbReference type="PIRSF" id="PIRSF005962">
    <property type="entry name" value="Pept_M20D_amidohydro"/>
    <property type="match status" value="1"/>
</dbReference>
<evidence type="ECO:0000313" key="4">
    <source>
        <dbReference type="Proteomes" id="UP000230161"/>
    </source>
</evidence>
<dbReference type="Proteomes" id="UP000230161">
    <property type="component" value="Unassembled WGS sequence"/>
</dbReference>
<dbReference type="InterPro" id="IPR011650">
    <property type="entry name" value="Peptidase_M20_dimer"/>
</dbReference>
<feature type="binding site" evidence="1">
    <location>
        <position position="179"/>
    </location>
    <ligand>
        <name>Mn(2+)</name>
        <dbReference type="ChEBI" id="CHEBI:29035"/>
        <label>2</label>
    </ligand>
</feature>
<protein>
    <submittedName>
        <fullName evidence="3">Hippurate hydrolase</fullName>
    </submittedName>
</protein>
<dbReference type="GO" id="GO:0016787">
    <property type="term" value="F:hydrolase activity"/>
    <property type="evidence" value="ECO:0007669"/>
    <property type="project" value="UniProtKB-KW"/>
</dbReference>
<keyword evidence="3" id="KW-0378">Hydrolase</keyword>
<keyword evidence="1" id="KW-0479">Metal-binding</keyword>
<dbReference type="InterPro" id="IPR036264">
    <property type="entry name" value="Bact_exopeptidase_dim_dom"/>
</dbReference>
<reference evidence="3 4" key="1">
    <citation type="submission" date="2017-11" db="EMBL/GenBank/DDBJ databases">
        <title>Genomic Encyclopedia of Archaeal and Bacterial Type Strains, Phase II (KMG-II): From Individual Species to Whole Genera.</title>
        <authorList>
            <person name="Goeker M."/>
        </authorList>
    </citation>
    <scope>NUCLEOTIDE SEQUENCE [LARGE SCALE GENOMIC DNA]</scope>
    <source>
        <strain evidence="3 4">DSM 25625</strain>
    </source>
</reference>
<feature type="binding site" evidence="1">
    <location>
        <position position="151"/>
    </location>
    <ligand>
        <name>Mn(2+)</name>
        <dbReference type="ChEBI" id="CHEBI:29035"/>
        <label>2</label>
    </ligand>
</feature>
<proteinExistence type="predicted"/>
<accession>A0A2M9C0I8</accession>
<name>A0A2M9C0I8_9MICO</name>
<dbReference type="Pfam" id="PF07687">
    <property type="entry name" value="M20_dimer"/>
    <property type="match status" value="1"/>
</dbReference>
<comment type="caution">
    <text evidence="3">The sequence shown here is derived from an EMBL/GenBank/DDBJ whole genome shotgun (WGS) entry which is preliminary data.</text>
</comment>
<dbReference type="InterPro" id="IPR002933">
    <property type="entry name" value="Peptidase_M20"/>
</dbReference>
<dbReference type="GO" id="GO:0046872">
    <property type="term" value="F:metal ion binding"/>
    <property type="evidence" value="ECO:0007669"/>
    <property type="project" value="UniProtKB-KW"/>
</dbReference>
<dbReference type="NCBIfam" id="TIGR01891">
    <property type="entry name" value="amidohydrolases"/>
    <property type="match status" value="1"/>
</dbReference>
<dbReference type="SUPFAM" id="SSF55031">
    <property type="entry name" value="Bacterial exopeptidase dimerisation domain"/>
    <property type="match status" value="1"/>
</dbReference>